<dbReference type="SMART" id="SM00420">
    <property type="entry name" value="HTH_DEOR"/>
    <property type="match status" value="1"/>
</dbReference>
<dbReference type="InterPro" id="IPR037171">
    <property type="entry name" value="NagB/RpiA_transferase-like"/>
</dbReference>
<dbReference type="GO" id="GO:0003700">
    <property type="term" value="F:DNA-binding transcription factor activity"/>
    <property type="evidence" value="ECO:0007669"/>
    <property type="project" value="InterPro"/>
</dbReference>
<dbReference type="PANTHER" id="PTHR30363">
    <property type="entry name" value="HTH-TYPE TRANSCRIPTIONAL REGULATOR SRLR-RELATED"/>
    <property type="match status" value="1"/>
</dbReference>
<dbReference type="SUPFAM" id="SSF100950">
    <property type="entry name" value="NagB/RpiA/CoA transferase-like"/>
    <property type="match status" value="1"/>
</dbReference>
<evidence type="ECO:0000259" key="4">
    <source>
        <dbReference type="PROSITE" id="PS51000"/>
    </source>
</evidence>
<dbReference type="PANTHER" id="PTHR30363:SF8">
    <property type="entry name" value="DEOXYRIBOSE OPERON REPRESSOR"/>
    <property type="match status" value="1"/>
</dbReference>
<dbReference type="InterPro" id="IPR050313">
    <property type="entry name" value="Carb_Metab_HTH_regulators"/>
</dbReference>
<dbReference type="PROSITE" id="PS51000">
    <property type="entry name" value="HTH_DEOR_2"/>
    <property type="match status" value="1"/>
</dbReference>
<dbReference type="InterPro" id="IPR014036">
    <property type="entry name" value="DeoR-like_C"/>
</dbReference>
<protein>
    <submittedName>
        <fullName evidence="5">DeoR/GlpR transcriptional regulator</fullName>
    </submittedName>
</protein>
<evidence type="ECO:0000313" key="6">
    <source>
        <dbReference type="Proteomes" id="UP000271590"/>
    </source>
</evidence>
<dbReference type="GO" id="GO:0003677">
    <property type="term" value="F:DNA binding"/>
    <property type="evidence" value="ECO:0007669"/>
    <property type="project" value="UniProtKB-KW"/>
</dbReference>
<dbReference type="Pfam" id="PF00455">
    <property type="entry name" value="DeoRC"/>
    <property type="match status" value="1"/>
</dbReference>
<dbReference type="PROSITE" id="PS00894">
    <property type="entry name" value="HTH_DEOR_1"/>
    <property type="match status" value="1"/>
</dbReference>
<evidence type="ECO:0000256" key="3">
    <source>
        <dbReference type="ARBA" id="ARBA00023163"/>
    </source>
</evidence>
<evidence type="ECO:0000256" key="2">
    <source>
        <dbReference type="ARBA" id="ARBA00023125"/>
    </source>
</evidence>
<reference evidence="5 6" key="1">
    <citation type="submission" date="2018-11" db="EMBL/GenBank/DDBJ databases">
        <title>The genome of Variovorax sp T529.</title>
        <authorList>
            <person name="Gao J."/>
        </authorList>
    </citation>
    <scope>NUCLEOTIDE SEQUENCE [LARGE SCALE GENOMIC DNA]</scope>
    <source>
        <strain evidence="5 6">T529</strain>
    </source>
</reference>
<evidence type="ECO:0000256" key="1">
    <source>
        <dbReference type="ARBA" id="ARBA00023015"/>
    </source>
</evidence>
<dbReference type="Proteomes" id="UP000271590">
    <property type="component" value="Unassembled WGS sequence"/>
</dbReference>
<keyword evidence="1" id="KW-0805">Transcription regulation</keyword>
<organism evidence="5 6">
    <name type="scientific">Variovorax beijingensis</name>
    <dbReference type="NCBI Taxonomy" id="2496117"/>
    <lineage>
        <taxon>Bacteria</taxon>
        <taxon>Pseudomonadati</taxon>
        <taxon>Pseudomonadota</taxon>
        <taxon>Betaproteobacteria</taxon>
        <taxon>Burkholderiales</taxon>
        <taxon>Comamonadaceae</taxon>
        <taxon>Variovorax</taxon>
    </lineage>
</organism>
<dbReference type="SMART" id="SM01134">
    <property type="entry name" value="DeoRC"/>
    <property type="match status" value="1"/>
</dbReference>
<feature type="domain" description="HTH deoR-type" evidence="4">
    <location>
        <begin position="10"/>
        <end position="62"/>
    </location>
</feature>
<dbReference type="RefSeq" id="WP_124961023.1">
    <property type="nucleotide sequence ID" value="NZ_RQXU01000020.1"/>
</dbReference>
<gene>
    <name evidence="5" type="ORF">EH244_25085</name>
</gene>
<accession>A0A3P3EBJ2</accession>
<dbReference type="Pfam" id="PF08220">
    <property type="entry name" value="HTH_DeoR"/>
    <property type="match status" value="1"/>
</dbReference>
<proteinExistence type="predicted"/>
<evidence type="ECO:0000313" key="5">
    <source>
        <dbReference type="EMBL" id="RRH83737.1"/>
    </source>
</evidence>
<dbReference type="InterPro" id="IPR001034">
    <property type="entry name" value="DeoR_HTH"/>
</dbReference>
<keyword evidence="3" id="KW-0804">Transcription</keyword>
<sequence>MRKTAGAEARTVRLAKMQEFVEAGGPLPIKQAAQRLDVTEMTIRRDLSSADSPLSVLGGYVLATTLPGVDRYSLDEASDQHAINKRLACERAAKWVQPHDSLFIDCGTTMVHFAEALPADMPLSVVCYSTNIAAVLSRRPNTQLMLMGGLYHPSSATFFSDEGLQYLNRLGVNKAFISAGGLDLERGASCSNFHEVPVKQAAIRSASESFLIADESKLGKLRPAFFSPLQAFARIVVGGAPAAAVKKQFKELPVEFARAGVAAEHMH</sequence>
<name>A0A3P3EBJ2_9BURK</name>
<comment type="caution">
    <text evidence="5">The sequence shown here is derived from an EMBL/GenBank/DDBJ whole genome shotgun (WGS) entry which is preliminary data.</text>
</comment>
<dbReference type="AlphaFoldDB" id="A0A3P3EBJ2"/>
<keyword evidence="2" id="KW-0238">DNA-binding</keyword>
<dbReference type="InterPro" id="IPR018356">
    <property type="entry name" value="Tscrpt_reg_HTH_DeoR_CS"/>
</dbReference>
<dbReference type="EMBL" id="RQXU01000020">
    <property type="protein sequence ID" value="RRH83737.1"/>
    <property type="molecule type" value="Genomic_DNA"/>
</dbReference>